<evidence type="ECO:0000313" key="1">
    <source>
        <dbReference type="EMBL" id="OTP98810.1"/>
    </source>
</evidence>
<organism evidence="1 4">
    <name type="scientific">Gilliamella apicola</name>
    <dbReference type="NCBI Taxonomy" id="1196095"/>
    <lineage>
        <taxon>Bacteria</taxon>
        <taxon>Pseudomonadati</taxon>
        <taxon>Pseudomonadota</taxon>
        <taxon>Gammaproteobacteria</taxon>
        <taxon>Orbales</taxon>
        <taxon>Orbaceae</taxon>
        <taxon>Gilliamella</taxon>
    </lineage>
</organism>
<dbReference type="AlphaFoldDB" id="A0A242NG39"/>
<sequence>MAEINPESGYSMVWYTSYIVGCYQIVQRKDSGWINWGTNGENEYPEFPTGSTIYSIWSI</sequence>
<reference evidence="3 4" key="1">
    <citation type="submission" date="2017-03" db="EMBL/GenBank/DDBJ databases">
        <title>Comparative genomics of honeybee gut symbionts reveal geographically distinct and subgroup specific antibiotic resistance.</title>
        <authorList>
            <person name="Ludvigsen J."/>
            <person name="Porcellato D."/>
            <person name="Labee-Lund T.M."/>
            <person name="Amdam G.V."/>
            <person name="Rudi K."/>
        </authorList>
    </citation>
    <scope>NUCLEOTIDE SEQUENCE [LARGE SCALE GENOMIC DNA]</scope>
    <source>
        <strain evidence="1 4">A-7-12</strain>
        <strain evidence="2 3">A-9-12</strain>
    </source>
</reference>
<evidence type="ECO:0000313" key="2">
    <source>
        <dbReference type="EMBL" id="OTQ08702.1"/>
    </source>
</evidence>
<protein>
    <submittedName>
        <fullName evidence="1">Uncharacterized protein</fullName>
    </submittedName>
</protein>
<dbReference type="EMBL" id="NART01000071">
    <property type="protein sequence ID" value="OTQ08702.1"/>
    <property type="molecule type" value="Genomic_DNA"/>
</dbReference>
<dbReference type="Proteomes" id="UP000194977">
    <property type="component" value="Unassembled WGS sequence"/>
</dbReference>
<evidence type="ECO:0000313" key="4">
    <source>
        <dbReference type="Proteomes" id="UP000194977"/>
    </source>
</evidence>
<proteinExistence type="predicted"/>
<comment type="caution">
    <text evidence="1">The sequence shown here is derived from an EMBL/GenBank/DDBJ whole genome shotgun (WGS) entry which is preliminary data.</text>
</comment>
<accession>A0A242NG39</accession>
<name>A0A242NG39_9GAMM</name>
<evidence type="ECO:0000313" key="3">
    <source>
        <dbReference type="Proteomes" id="UP000194800"/>
    </source>
</evidence>
<dbReference type="EMBL" id="NARP01000025">
    <property type="protein sequence ID" value="OTP98810.1"/>
    <property type="molecule type" value="Genomic_DNA"/>
</dbReference>
<keyword evidence="3" id="KW-1185">Reference proteome</keyword>
<gene>
    <name evidence="2" type="ORF">B6C91_11465</name>
    <name evidence="1" type="ORF">B6D08_09890</name>
</gene>
<dbReference type="RefSeq" id="WP_179189187.1">
    <property type="nucleotide sequence ID" value="NZ_MZNE01000059.1"/>
</dbReference>
<dbReference type="Proteomes" id="UP000194800">
    <property type="component" value="Unassembled WGS sequence"/>
</dbReference>